<keyword evidence="3" id="KW-0238">DNA-binding</keyword>
<name>A0A4S3TK57_9EURY</name>
<evidence type="ECO:0000256" key="3">
    <source>
        <dbReference type="ARBA" id="ARBA00023125"/>
    </source>
</evidence>
<evidence type="ECO:0000256" key="2">
    <source>
        <dbReference type="ARBA" id="ARBA00023012"/>
    </source>
</evidence>
<feature type="modified residue" description="4-aspartylphosphate" evidence="4">
    <location>
        <position position="55"/>
    </location>
</feature>
<evidence type="ECO:0000259" key="5">
    <source>
        <dbReference type="PROSITE" id="PS50110"/>
    </source>
</evidence>
<evidence type="ECO:0000256" key="1">
    <source>
        <dbReference type="ARBA" id="ARBA00022553"/>
    </source>
</evidence>
<feature type="domain" description="Response regulatory" evidence="5">
    <location>
        <begin position="4"/>
        <end position="122"/>
    </location>
</feature>
<dbReference type="SMART" id="SM00448">
    <property type="entry name" value="REC"/>
    <property type="match status" value="1"/>
</dbReference>
<evidence type="ECO:0000313" key="7">
    <source>
        <dbReference type="Proteomes" id="UP000318864"/>
    </source>
</evidence>
<dbReference type="EMBL" id="RBZW01000032">
    <property type="protein sequence ID" value="THE64461.1"/>
    <property type="molecule type" value="Genomic_DNA"/>
</dbReference>
<reference evidence="6 7" key="1">
    <citation type="submission" date="2018-10" db="EMBL/GenBank/DDBJ databases">
        <title>Natronolimnobius sp. XQ-INN 246 isolated from Inner Mongolia Autonomous Region of China.</title>
        <authorList>
            <person name="Xue Q."/>
        </authorList>
    </citation>
    <scope>NUCLEOTIDE SEQUENCE [LARGE SCALE GENOMIC DNA]</scope>
    <source>
        <strain evidence="6 7">XQ-INN 246</strain>
    </source>
</reference>
<keyword evidence="7" id="KW-1185">Reference proteome</keyword>
<organism evidence="6 7">
    <name type="scientific">Salinadaptatus halalkaliphilus</name>
    <dbReference type="NCBI Taxonomy" id="2419781"/>
    <lineage>
        <taxon>Archaea</taxon>
        <taxon>Methanobacteriati</taxon>
        <taxon>Methanobacteriota</taxon>
        <taxon>Stenosarchaea group</taxon>
        <taxon>Halobacteria</taxon>
        <taxon>Halobacteriales</taxon>
        <taxon>Natrialbaceae</taxon>
        <taxon>Salinadaptatus</taxon>
    </lineage>
</organism>
<dbReference type="Gene3D" id="3.40.50.2300">
    <property type="match status" value="1"/>
</dbReference>
<dbReference type="GO" id="GO:0006355">
    <property type="term" value="P:regulation of DNA-templated transcription"/>
    <property type="evidence" value="ECO:0007669"/>
    <property type="project" value="TreeGrafter"/>
</dbReference>
<dbReference type="RefSeq" id="WP_141465027.1">
    <property type="nucleotide sequence ID" value="NZ_RBZW01000032.1"/>
</dbReference>
<dbReference type="OrthoDB" id="2830at2157"/>
<dbReference type="GO" id="GO:0032993">
    <property type="term" value="C:protein-DNA complex"/>
    <property type="evidence" value="ECO:0007669"/>
    <property type="project" value="TreeGrafter"/>
</dbReference>
<dbReference type="GO" id="GO:0000976">
    <property type="term" value="F:transcription cis-regulatory region binding"/>
    <property type="evidence" value="ECO:0007669"/>
    <property type="project" value="TreeGrafter"/>
</dbReference>
<keyword evidence="2" id="KW-0902">Two-component regulatory system</keyword>
<dbReference type="InterPro" id="IPR011006">
    <property type="entry name" value="CheY-like_superfamily"/>
</dbReference>
<dbReference type="PROSITE" id="PS50110">
    <property type="entry name" value="RESPONSE_REGULATORY"/>
    <property type="match status" value="1"/>
</dbReference>
<dbReference type="GO" id="GO:0000156">
    <property type="term" value="F:phosphorelay response regulator activity"/>
    <property type="evidence" value="ECO:0007669"/>
    <property type="project" value="TreeGrafter"/>
</dbReference>
<dbReference type="SUPFAM" id="SSF52172">
    <property type="entry name" value="CheY-like"/>
    <property type="match status" value="1"/>
</dbReference>
<dbReference type="PANTHER" id="PTHR48111:SF40">
    <property type="entry name" value="PHOSPHATE REGULON TRANSCRIPTIONAL REGULATORY PROTEIN PHOB"/>
    <property type="match status" value="1"/>
</dbReference>
<dbReference type="AlphaFoldDB" id="A0A4S3TK57"/>
<evidence type="ECO:0000256" key="4">
    <source>
        <dbReference type="PROSITE-ProRule" id="PRU00169"/>
    </source>
</evidence>
<dbReference type="GO" id="GO:0005829">
    <property type="term" value="C:cytosol"/>
    <property type="evidence" value="ECO:0007669"/>
    <property type="project" value="TreeGrafter"/>
</dbReference>
<proteinExistence type="predicted"/>
<dbReference type="InterPro" id="IPR039420">
    <property type="entry name" value="WalR-like"/>
</dbReference>
<dbReference type="Pfam" id="PF00072">
    <property type="entry name" value="Response_reg"/>
    <property type="match status" value="1"/>
</dbReference>
<dbReference type="InterPro" id="IPR001789">
    <property type="entry name" value="Sig_transdc_resp-reg_receiver"/>
</dbReference>
<accession>A0A4S3TK57</accession>
<sequence>MSQEVLVVEDDEQISEILSYRLEIEGYDVTAIGDGDDCWEYLESADELPDALLLDIMLPGVNGFGLLRRFEKDDRYDDLPIILISGRGLEDDVVEGFTLGADDYVVKPFSPSEVVVRLDRLLQ</sequence>
<dbReference type="PANTHER" id="PTHR48111">
    <property type="entry name" value="REGULATOR OF RPOS"/>
    <property type="match status" value="1"/>
</dbReference>
<keyword evidence="1 4" id="KW-0597">Phosphoprotein</keyword>
<comment type="caution">
    <text evidence="6">The sequence shown here is derived from an EMBL/GenBank/DDBJ whole genome shotgun (WGS) entry which is preliminary data.</text>
</comment>
<dbReference type="Proteomes" id="UP000318864">
    <property type="component" value="Unassembled WGS sequence"/>
</dbReference>
<gene>
    <name evidence="6" type="ORF">D8Y22_12510</name>
</gene>
<protein>
    <submittedName>
        <fullName evidence="6">Response regulator</fullName>
    </submittedName>
</protein>
<evidence type="ECO:0000313" key="6">
    <source>
        <dbReference type="EMBL" id="THE64461.1"/>
    </source>
</evidence>